<dbReference type="EMBL" id="PEDL01000008">
    <property type="protein sequence ID" value="PHV70705.1"/>
    <property type="molecule type" value="Genomic_DNA"/>
</dbReference>
<organism evidence="1 2">
    <name type="scientific">Sporanaerobium hydrogeniformans</name>
    <dbReference type="NCBI Taxonomy" id="3072179"/>
    <lineage>
        <taxon>Bacteria</taxon>
        <taxon>Bacillati</taxon>
        <taxon>Bacillota</taxon>
        <taxon>Clostridia</taxon>
        <taxon>Lachnospirales</taxon>
        <taxon>Lachnospiraceae</taxon>
        <taxon>Sporanaerobium</taxon>
    </lineage>
</organism>
<reference evidence="1" key="1">
    <citation type="submission" date="2017-10" db="EMBL/GenBank/DDBJ databases">
        <title>Genome sequence of cellulolytic Lachnospiraceae bacterium XHS1971 isolated from hotspring sediment.</title>
        <authorList>
            <person name="Vasudevan G."/>
            <person name="Joshi A.J."/>
            <person name="Hivarkar S."/>
            <person name="Lanjekar V.B."/>
            <person name="Dhakephalkar P.K."/>
            <person name="Dagar S."/>
        </authorList>
    </citation>
    <scope>NUCLEOTIDE SEQUENCE</scope>
    <source>
        <strain evidence="1">XHS1971</strain>
    </source>
</reference>
<comment type="caution">
    <text evidence="1">The sequence shown here is derived from an EMBL/GenBank/DDBJ whole genome shotgun (WGS) entry which is preliminary data.</text>
</comment>
<proteinExistence type="predicted"/>
<dbReference type="Proteomes" id="UP000224460">
    <property type="component" value="Unassembled WGS sequence"/>
</dbReference>
<evidence type="ECO:0000313" key="1">
    <source>
        <dbReference type="EMBL" id="PHV70705.1"/>
    </source>
</evidence>
<gene>
    <name evidence="1" type="ORF">CS063_09245</name>
</gene>
<accession>A0AC61DD41</accession>
<evidence type="ECO:0000313" key="2">
    <source>
        <dbReference type="Proteomes" id="UP000224460"/>
    </source>
</evidence>
<name>A0AC61DD41_9FIRM</name>
<protein>
    <submittedName>
        <fullName evidence="1">GNAT family N-acetyltransferase</fullName>
    </submittedName>
</protein>
<keyword evidence="2" id="KW-1185">Reference proteome</keyword>
<sequence length="145" mass="16749">MEIKKLAKDDILMALDLVLNVFMEYEVPDYSQQGIETFQKCIKDDQWLKSLEIFGAYMNNSLVGVIATRNNGNHIALFFVKGNYHRQGIGRRLFDRVIENCTNNTITVNSSPYAIKIYRHLGFVETQTEQLTDGIRYTPMSFTKI</sequence>